<evidence type="ECO:0000256" key="6">
    <source>
        <dbReference type="ARBA" id="ARBA00022989"/>
    </source>
</evidence>
<evidence type="ECO:0000313" key="11">
    <source>
        <dbReference type="EMBL" id="CAG91096.2"/>
    </source>
</evidence>
<dbReference type="InterPro" id="IPR023601">
    <property type="entry name" value="Golgi_SNAP_su1"/>
</dbReference>
<dbReference type="GO" id="GO:0006906">
    <property type="term" value="P:vesicle fusion"/>
    <property type="evidence" value="ECO:0007669"/>
    <property type="project" value="TreeGrafter"/>
</dbReference>
<dbReference type="RefSeq" id="XP_462583.2">
    <property type="nucleotide sequence ID" value="XM_462583.1"/>
</dbReference>
<comment type="subunit">
    <text evidence="9">Component of several multiprotein Golgi SNARE complexes.</text>
</comment>
<evidence type="ECO:0000256" key="1">
    <source>
        <dbReference type="ARBA" id="ARBA00004409"/>
    </source>
</evidence>
<dbReference type="PANTHER" id="PTHR21094">
    <property type="entry name" value="GOS-28 SNARE- RELATED"/>
    <property type="match status" value="1"/>
</dbReference>
<dbReference type="PANTHER" id="PTHR21094:SF2">
    <property type="entry name" value="GOLGI SNAP RECEPTOR COMPLEX MEMBER 1"/>
    <property type="match status" value="1"/>
</dbReference>
<keyword evidence="4 10" id="KW-0812">Transmembrane</keyword>
<keyword evidence="7 9" id="KW-0333">Golgi apparatus</keyword>
<evidence type="ECO:0000256" key="7">
    <source>
        <dbReference type="ARBA" id="ARBA00023034"/>
    </source>
</evidence>
<keyword evidence="12" id="KW-1185">Reference proteome</keyword>
<dbReference type="VEuPathDB" id="FungiDB:DEHA2G24002g"/>
<dbReference type="eggNOG" id="KOG3208">
    <property type="taxonomic scope" value="Eukaryota"/>
</dbReference>
<dbReference type="OMA" id="EILRDYC"/>
<dbReference type="GO" id="GO:0005797">
    <property type="term" value="C:Golgi medial cisterna"/>
    <property type="evidence" value="ECO:0007669"/>
    <property type="project" value="TreeGrafter"/>
</dbReference>
<feature type="transmembrane region" description="Helical" evidence="10">
    <location>
        <begin position="208"/>
        <end position="224"/>
    </location>
</feature>
<dbReference type="GO" id="GO:0005484">
    <property type="term" value="F:SNAP receptor activity"/>
    <property type="evidence" value="ECO:0007669"/>
    <property type="project" value="TreeGrafter"/>
</dbReference>
<name>Q6BGT8_DEBHA</name>
<dbReference type="GO" id="GO:0015031">
    <property type="term" value="P:protein transport"/>
    <property type="evidence" value="ECO:0007669"/>
    <property type="project" value="UniProtKB-KW"/>
</dbReference>
<keyword evidence="5 9" id="KW-0653">Protein transport</keyword>
<dbReference type="GO" id="GO:0048219">
    <property type="term" value="P:inter-Golgi cisterna vesicle-mediated transport"/>
    <property type="evidence" value="ECO:0007669"/>
    <property type="project" value="TreeGrafter"/>
</dbReference>
<dbReference type="InParanoid" id="Q6BGT8"/>
<dbReference type="AlphaFoldDB" id="Q6BGT8"/>
<dbReference type="PIRSF" id="PIRSF027109">
    <property type="entry name" value="Golgi_SNARE"/>
    <property type="match status" value="1"/>
</dbReference>
<dbReference type="GeneID" id="2905542"/>
<evidence type="ECO:0000256" key="3">
    <source>
        <dbReference type="ARBA" id="ARBA00022448"/>
    </source>
</evidence>
<evidence type="ECO:0000256" key="10">
    <source>
        <dbReference type="SAM" id="Phobius"/>
    </source>
</evidence>
<keyword evidence="6 10" id="KW-1133">Transmembrane helix</keyword>
<reference evidence="11 12" key="1">
    <citation type="journal article" date="2004" name="Nature">
        <title>Genome evolution in yeasts.</title>
        <authorList>
            <consortium name="Genolevures"/>
            <person name="Dujon B."/>
            <person name="Sherman D."/>
            <person name="Fischer G."/>
            <person name="Durrens P."/>
            <person name="Casaregola S."/>
            <person name="Lafontaine I."/>
            <person name="de Montigny J."/>
            <person name="Marck C."/>
            <person name="Neuveglise C."/>
            <person name="Talla E."/>
            <person name="Goffard N."/>
            <person name="Frangeul L."/>
            <person name="Aigle M."/>
            <person name="Anthouard V."/>
            <person name="Babour A."/>
            <person name="Barbe V."/>
            <person name="Barnay S."/>
            <person name="Blanchin S."/>
            <person name="Beckerich J.M."/>
            <person name="Beyne E."/>
            <person name="Bleykasten C."/>
            <person name="Boisrame A."/>
            <person name="Boyer J."/>
            <person name="Cattolico L."/>
            <person name="Confanioleri F."/>
            <person name="de Daruvar A."/>
            <person name="Despons L."/>
            <person name="Fabre E."/>
            <person name="Fairhead C."/>
            <person name="Ferry-Dumazet H."/>
            <person name="Groppi A."/>
            <person name="Hantraye F."/>
            <person name="Hennequin C."/>
            <person name="Jauniaux N."/>
            <person name="Joyet P."/>
            <person name="Kachouri R."/>
            <person name="Kerrest A."/>
            <person name="Koszul R."/>
            <person name="Lemaire M."/>
            <person name="Lesur I."/>
            <person name="Ma L."/>
            <person name="Muller H."/>
            <person name="Nicaud J.M."/>
            <person name="Nikolski M."/>
            <person name="Oztas S."/>
            <person name="Ozier-Kalogeropoulos O."/>
            <person name="Pellenz S."/>
            <person name="Potier S."/>
            <person name="Richard G.F."/>
            <person name="Straub M.L."/>
            <person name="Suleau A."/>
            <person name="Swennene D."/>
            <person name="Tekaia F."/>
            <person name="Wesolowski-Louvel M."/>
            <person name="Westhof E."/>
            <person name="Wirth B."/>
            <person name="Zeniou-Meyer M."/>
            <person name="Zivanovic I."/>
            <person name="Bolotin-Fukuhara M."/>
            <person name="Thierry A."/>
            <person name="Bouchier C."/>
            <person name="Caudron B."/>
            <person name="Scarpelli C."/>
            <person name="Gaillardin C."/>
            <person name="Weissenbach J."/>
            <person name="Wincker P."/>
            <person name="Souciet J.L."/>
        </authorList>
    </citation>
    <scope>NUCLEOTIDE SEQUENCE [LARGE SCALE GENOMIC DNA]</scope>
    <source>
        <strain evidence="12">ATCC 36239 / CBS 767 / BCRC 21394 / JCM 1990 / NBRC 0083 / IGC 2968</strain>
    </source>
</reference>
<evidence type="ECO:0000256" key="8">
    <source>
        <dbReference type="ARBA" id="ARBA00023136"/>
    </source>
</evidence>
<dbReference type="GO" id="GO:0005801">
    <property type="term" value="C:cis-Golgi network"/>
    <property type="evidence" value="ECO:0007669"/>
    <property type="project" value="InterPro"/>
</dbReference>
<dbReference type="STRING" id="284592.Q6BGT8"/>
<dbReference type="Pfam" id="PF12352">
    <property type="entry name" value="V-SNARE_C"/>
    <property type="match status" value="1"/>
</dbReference>
<dbReference type="GO" id="GO:0031201">
    <property type="term" value="C:SNARE complex"/>
    <property type="evidence" value="ECO:0007669"/>
    <property type="project" value="TreeGrafter"/>
</dbReference>
<dbReference type="Proteomes" id="UP000000599">
    <property type="component" value="Chromosome G"/>
</dbReference>
<organism evidence="11 12">
    <name type="scientific">Debaryomyces hansenii (strain ATCC 36239 / CBS 767 / BCRC 21394 / JCM 1990 / NBRC 0083 / IGC 2968)</name>
    <name type="common">Yeast</name>
    <name type="synonym">Torulaspora hansenii</name>
    <dbReference type="NCBI Taxonomy" id="284592"/>
    <lineage>
        <taxon>Eukaryota</taxon>
        <taxon>Fungi</taxon>
        <taxon>Dikarya</taxon>
        <taxon>Ascomycota</taxon>
        <taxon>Saccharomycotina</taxon>
        <taxon>Pichiomycetes</taxon>
        <taxon>Debaryomycetaceae</taxon>
        <taxon>Debaryomyces</taxon>
    </lineage>
</organism>
<evidence type="ECO:0000256" key="5">
    <source>
        <dbReference type="ARBA" id="ARBA00022927"/>
    </source>
</evidence>
<comment type="function">
    <text evidence="9">Involved in transport from the ER to the Golgi apparatus as well as in intra-Golgi transport. It belongs to a super-family of proteins called t-SNAREs or soluble NSF (N-ethylmaleimide-sensitive factor) attachment protein receptor.</text>
</comment>
<protein>
    <recommendedName>
        <fullName evidence="9">Golgi SNAP receptor complex member 1</fullName>
    </recommendedName>
</protein>
<dbReference type="GO" id="GO:0000139">
    <property type="term" value="C:Golgi membrane"/>
    <property type="evidence" value="ECO:0007669"/>
    <property type="project" value="UniProtKB-SubCell"/>
</dbReference>
<evidence type="ECO:0000256" key="2">
    <source>
        <dbReference type="ARBA" id="ARBA00008473"/>
    </source>
</evidence>
<comment type="subcellular location">
    <subcellularLocation>
        <location evidence="1">Golgi apparatus membrane</location>
        <topology evidence="1">Single-pass type IV membrane protein</topology>
    </subcellularLocation>
</comment>
<evidence type="ECO:0000256" key="4">
    <source>
        <dbReference type="ARBA" id="ARBA00022692"/>
    </source>
</evidence>
<evidence type="ECO:0000313" key="12">
    <source>
        <dbReference type="Proteomes" id="UP000000599"/>
    </source>
</evidence>
<accession>Q6BGT8</accession>
<proteinExistence type="inferred from homology"/>
<sequence>MSSATFTQTRSQALNLEKQADTLLSRYSAFQNLSNTSSSDEENELSDSIFENLQKRENVINTLNRISETDTNLSTSKLQQLQRHKEILSEHKRSYAKIKGVIKEERNRNNLLFSVRSDIDAHRERSTNNSNNRDLNANDYILDESVRADNANSFAERLLQQAYNTRDELYSQRAHLSNAQSRMMGAVSSIPGINVLISRINTRRKRDTLILATVIAICILVLFFF</sequence>
<dbReference type="GO" id="GO:0006888">
    <property type="term" value="P:endoplasmic reticulum to Golgi vesicle-mediated transport"/>
    <property type="evidence" value="ECO:0007669"/>
    <property type="project" value="InterPro"/>
</dbReference>
<dbReference type="HOGENOM" id="CLU_078034_1_1_1"/>
<keyword evidence="8 9" id="KW-0472">Membrane</keyword>
<dbReference type="FunCoup" id="Q6BGT8">
    <property type="interactions" value="908"/>
</dbReference>
<dbReference type="OrthoDB" id="422156at2759"/>
<comment type="similarity">
    <text evidence="2 9">Belongs to the GOSR1 family.</text>
</comment>
<evidence type="ECO:0000256" key="9">
    <source>
        <dbReference type="PIRNR" id="PIRNR027109"/>
    </source>
</evidence>
<keyword evidence="3 9" id="KW-0813">Transport</keyword>
<gene>
    <name evidence="11" type="ordered locus">DEHA2G24002g</name>
</gene>
<dbReference type="KEGG" id="dha:DEHA2G24002g"/>
<dbReference type="EMBL" id="CR382139">
    <property type="protein sequence ID" value="CAG91096.2"/>
    <property type="molecule type" value="Genomic_DNA"/>
</dbReference>
<keyword evidence="9" id="KW-0931">ER-Golgi transport</keyword>